<name>A0A1L8SUL4_9ENTE</name>
<dbReference type="RefSeq" id="WP_071862528.1">
    <property type="nucleotide sequence ID" value="NZ_CAURXW010000005.1"/>
</dbReference>
<dbReference type="EMBL" id="JXKM01000006">
    <property type="protein sequence ID" value="OJG35562.1"/>
    <property type="molecule type" value="Genomic_DNA"/>
</dbReference>
<feature type="domain" description="Transcription regulator PadR N-terminal" evidence="1">
    <location>
        <begin position="15"/>
        <end position="88"/>
    </location>
</feature>
<dbReference type="SUPFAM" id="SSF46785">
    <property type="entry name" value="Winged helix' DNA-binding domain"/>
    <property type="match status" value="1"/>
</dbReference>
<dbReference type="AlphaFoldDB" id="A0A1L8SUL4"/>
<comment type="caution">
    <text evidence="2">The sequence shown here is derived from an EMBL/GenBank/DDBJ whole genome shotgun (WGS) entry which is preliminary data.</text>
</comment>
<dbReference type="Pfam" id="PF03551">
    <property type="entry name" value="PadR"/>
    <property type="match status" value="1"/>
</dbReference>
<accession>A0A1L8SUL4</accession>
<evidence type="ECO:0000313" key="3">
    <source>
        <dbReference type="Proteomes" id="UP000183700"/>
    </source>
</evidence>
<dbReference type="Gene3D" id="1.10.10.10">
    <property type="entry name" value="Winged helix-like DNA-binding domain superfamily/Winged helix DNA-binding domain"/>
    <property type="match status" value="1"/>
</dbReference>
<evidence type="ECO:0000313" key="2">
    <source>
        <dbReference type="EMBL" id="OJG35562.1"/>
    </source>
</evidence>
<organism evidence="2 3">
    <name type="scientific">Enterococcus devriesei</name>
    <dbReference type="NCBI Taxonomy" id="319970"/>
    <lineage>
        <taxon>Bacteria</taxon>
        <taxon>Bacillati</taxon>
        <taxon>Bacillota</taxon>
        <taxon>Bacilli</taxon>
        <taxon>Lactobacillales</taxon>
        <taxon>Enterococcaceae</taxon>
        <taxon>Enterococcus</taxon>
    </lineage>
</organism>
<gene>
    <name evidence="2" type="ORF">RV00_GL002747</name>
</gene>
<dbReference type="InterPro" id="IPR005149">
    <property type="entry name" value="Tscrpt_reg_PadR_N"/>
</dbReference>
<protein>
    <submittedName>
        <fullName evidence="2">PadR family transcriptional regulator</fullName>
    </submittedName>
</protein>
<dbReference type="STRING" id="319970.RV00_GL002747"/>
<dbReference type="OrthoDB" id="9808017at2"/>
<proteinExistence type="predicted"/>
<sequence length="108" mass="12598">MISSDGIRGYNDVIILSVLKEGDSYGYAVSQKIREISQAIYVIKETTLYSAFNRLEKNDYIRSYPGEVTHGKKRTYYQITDKGLTFLAEKREEWQQTKKVVNRFMKEG</sequence>
<dbReference type="PANTHER" id="PTHR33169">
    <property type="entry name" value="PADR-FAMILY TRANSCRIPTIONAL REGULATOR"/>
    <property type="match status" value="1"/>
</dbReference>
<dbReference type="InterPro" id="IPR052509">
    <property type="entry name" value="Metal_resp_DNA-bind_regulator"/>
</dbReference>
<reference evidence="2 3" key="1">
    <citation type="submission" date="2014-12" db="EMBL/GenBank/DDBJ databases">
        <title>Draft genome sequences of 29 type strains of Enterococci.</title>
        <authorList>
            <person name="Zhong Z."/>
            <person name="Sun Z."/>
            <person name="Liu W."/>
            <person name="Zhang W."/>
            <person name="Zhang H."/>
        </authorList>
    </citation>
    <scope>NUCLEOTIDE SEQUENCE [LARGE SCALE GENOMIC DNA]</scope>
    <source>
        <strain evidence="2 3">DSM 22802</strain>
    </source>
</reference>
<dbReference type="PANTHER" id="PTHR33169:SF14">
    <property type="entry name" value="TRANSCRIPTIONAL REGULATOR RV3488"/>
    <property type="match status" value="1"/>
</dbReference>
<dbReference type="InterPro" id="IPR036388">
    <property type="entry name" value="WH-like_DNA-bd_sf"/>
</dbReference>
<evidence type="ECO:0000259" key="1">
    <source>
        <dbReference type="Pfam" id="PF03551"/>
    </source>
</evidence>
<keyword evidence="3" id="KW-1185">Reference proteome</keyword>
<dbReference type="Proteomes" id="UP000183700">
    <property type="component" value="Unassembled WGS sequence"/>
</dbReference>
<dbReference type="InterPro" id="IPR036390">
    <property type="entry name" value="WH_DNA-bd_sf"/>
</dbReference>